<evidence type="ECO:0000259" key="2">
    <source>
        <dbReference type="Pfam" id="PF08327"/>
    </source>
</evidence>
<feature type="domain" description="Activator of Hsp90 ATPase homologue 1/2-like C-terminal" evidence="2">
    <location>
        <begin position="32"/>
        <end position="155"/>
    </location>
</feature>
<name>A0A1N6TC24_9GAMM</name>
<dbReference type="STRING" id="1604334.SAMN05421546_1327"/>
<accession>A0A1N6TC24</accession>
<dbReference type="CDD" id="cd08899">
    <property type="entry name" value="SRPBCC_CalC_Aha1-like_6"/>
    <property type="match status" value="1"/>
</dbReference>
<evidence type="ECO:0000256" key="1">
    <source>
        <dbReference type="ARBA" id="ARBA00006817"/>
    </source>
</evidence>
<protein>
    <submittedName>
        <fullName evidence="3">Uncharacterized conserved protein YndB, AHSA1/START domain</fullName>
    </submittedName>
</protein>
<dbReference type="InterPro" id="IPR013538">
    <property type="entry name" value="ASHA1/2-like_C"/>
</dbReference>
<dbReference type="EMBL" id="FTLW01000003">
    <property type="protein sequence ID" value="SIQ50814.1"/>
    <property type="molecule type" value="Genomic_DNA"/>
</dbReference>
<proteinExistence type="inferred from homology"/>
<keyword evidence="4" id="KW-1185">Reference proteome</keyword>
<dbReference type="RefSeq" id="WP_076586592.1">
    <property type="nucleotide sequence ID" value="NZ_FTLW01000003.1"/>
</dbReference>
<dbReference type="InterPro" id="IPR023393">
    <property type="entry name" value="START-like_dom_sf"/>
</dbReference>
<dbReference type="AlphaFoldDB" id="A0A1N6TC24"/>
<sequence>MSTDIRRSRSESDYATVIAPRDVRLQRLLLGPIERIWTYLTESELRRQWLASGDMQAEAGTMFTLTWRNDELTDPPGTRPDGFSGGAQSMDSTMVEYDPPHRLAFTWGDGGVAFDLESKGDQVLLTVTHRGISDRTNMLMIGAGWHQHLDTLVAHTNGTRPLPFWDGWTQLRAEYDEVIPA</sequence>
<gene>
    <name evidence="3" type="ORF">SAMN05421546_1327</name>
</gene>
<dbReference type="Proteomes" id="UP000241788">
    <property type="component" value="Unassembled WGS sequence"/>
</dbReference>
<dbReference type="Gene3D" id="3.30.530.20">
    <property type="match status" value="1"/>
</dbReference>
<dbReference type="Pfam" id="PF08327">
    <property type="entry name" value="AHSA1"/>
    <property type="match status" value="1"/>
</dbReference>
<evidence type="ECO:0000313" key="4">
    <source>
        <dbReference type="Proteomes" id="UP000241788"/>
    </source>
</evidence>
<organism evidence="3 4">
    <name type="scientific">Solilutibacter tolerans</name>
    <dbReference type="NCBI Taxonomy" id="1604334"/>
    <lineage>
        <taxon>Bacteria</taxon>
        <taxon>Pseudomonadati</taxon>
        <taxon>Pseudomonadota</taxon>
        <taxon>Gammaproteobacteria</taxon>
        <taxon>Lysobacterales</taxon>
        <taxon>Lysobacteraceae</taxon>
        <taxon>Solilutibacter</taxon>
    </lineage>
</organism>
<dbReference type="SUPFAM" id="SSF55961">
    <property type="entry name" value="Bet v1-like"/>
    <property type="match status" value="1"/>
</dbReference>
<evidence type="ECO:0000313" key="3">
    <source>
        <dbReference type="EMBL" id="SIQ50814.1"/>
    </source>
</evidence>
<comment type="similarity">
    <text evidence="1">Belongs to the AHA1 family.</text>
</comment>
<reference evidence="4" key="1">
    <citation type="submission" date="2017-01" db="EMBL/GenBank/DDBJ databases">
        <authorList>
            <person name="Varghese N."/>
            <person name="Submissions S."/>
        </authorList>
    </citation>
    <scope>NUCLEOTIDE SEQUENCE [LARGE SCALE GENOMIC DNA]</scope>
    <source>
        <strain evidence="4">UM1</strain>
    </source>
</reference>
<dbReference type="OrthoDB" id="9800600at2"/>